<accession>A0AAV2DAM2</accession>
<evidence type="ECO:0000313" key="3">
    <source>
        <dbReference type="Proteomes" id="UP001497516"/>
    </source>
</evidence>
<evidence type="ECO:0000313" key="2">
    <source>
        <dbReference type="EMBL" id="CAL1370929.1"/>
    </source>
</evidence>
<dbReference type="Proteomes" id="UP001497516">
    <property type="component" value="Chromosome 2"/>
</dbReference>
<sequence>MVTKDSTSGVECGNTSYLGPFLWDSITVYYVDGLEWVVSTVGVPLHMDRSTRVGAQLGTARACLEMEASSGFPSTVMLYPDEESGFEVRVEYNRPPLVCSKCEMLGHNCNSNRYEGKVWVRKEQARMKTAEKSRSGAENEEVQGIKDKGNAIQDADIDTGSSSLAGSILGNVAQCDVGQDQGA</sequence>
<dbReference type="EMBL" id="OZ034815">
    <property type="protein sequence ID" value="CAL1370929.1"/>
    <property type="molecule type" value="Genomic_DNA"/>
</dbReference>
<name>A0AAV2DAM2_9ROSI</name>
<keyword evidence="3" id="KW-1185">Reference proteome</keyword>
<dbReference type="PANTHER" id="PTHR31286">
    <property type="entry name" value="GLYCINE-RICH CELL WALL STRUCTURAL PROTEIN 1.8-LIKE"/>
    <property type="match status" value="1"/>
</dbReference>
<dbReference type="InterPro" id="IPR040256">
    <property type="entry name" value="At4g02000-like"/>
</dbReference>
<gene>
    <name evidence="2" type="ORF">LTRI10_LOCUS13022</name>
</gene>
<dbReference type="AlphaFoldDB" id="A0AAV2DAM2"/>
<dbReference type="PANTHER" id="PTHR31286:SF180">
    <property type="entry name" value="OS10G0362600 PROTEIN"/>
    <property type="match status" value="1"/>
</dbReference>
<proteinExistence type="predicted"/>
<evidence type="ECO:0000256" key="1">
    <source>
        <dbReference type="SAM" id="MobiDB-lite"/>
    </source>
</evidence>
<protein>
    <submittedName>
        <fullName evidence="2">Uncharacterized protein</fullName>
    </submittedName>
</protein>
<feature type="compositionally biased region" description="Basic and acidic residues" evidence="1">
    <location>
        <begin position="127"/>
        <end position="149"/>
    </location>
</feature>
<reference evidence="2 3" key="1">
    <citation type="submission" date="2024-04" db="EMBL/GenBank/DDBJ databases">
        <authorList>
            <person name="Fracassetti M."/>
        </authorList>
    </citation>
    <scope>NUCLEOTIDE SEQUENCE [LARGE SCALE GENOMIC DNA]</scope>
</reference>
<feature type="region of interest" description="Disordered" evidence="1">
    <location>
        <begin position="127"/>
        <end position="158"/>
    </location>
</feature>
<organism evidence="2 3">
    <name type="scientific">Linum trigynum</name>
    <dbReference type="NCBI Taxonomy" id="586398"/>
    <lineage>
        <taxon>Eukaryota</taxon>
        <taxon>Viridiplantae</taxon>
        <taxon>Streptophyta</taxon>
        <taxon>Embryophyta</taxon>
        <taxon>Tracheophyta</taxon>
        <taxon>Spermatophyta</taxon>
        <taxon>Magnoliopsida</taxon>
        <taxon>eudicotyledons</taxon>
        <taxon>Gunneridae</taxon>
        <taxon>Pentapetalae</taxon>
        <taxon>rosids</taxon>
        <taxon>fabids</taxon>
        <taxon>Malpighiales</taxon>
        <taxon>Linaceae</taxon>
        <taxon>Linum</taxon>
    </lineage>
</organism>